<dbReference type="Gene3D" id="3.10.260.10">
    <property type="entry name" value="Transcription regulator HTH, APSES-type DNA-binding domain"/>
    <property type="match status" value="1"/>
</dbReference>
<dbReference type="InterPro" id="IPR036770">
    <property type="entry name" value="Ankyrin_rpt-contain_sf"/>
</dbReference>
<feature type="region of interest" description="Disordered" evidence="5">
    <location>
        <begin position="291"/>
        <end position="316"/>
    </location>
</feature>
<reference evidence="7" key="2">
    <citation type="journal article" date="2020" name="Nat. Commun.">
        <title>Large-scale genome sequencing of mycorrhizal fungi provides insights into the early evolution of symbiotic traits.</title>
        <authorList>
            <person name="Miyauchi S."/>
            <person name="Kiss E."/>
            <person name="Kuo A."/>
            <person name="Drula E."/>
            <person name="Kohler A."/>
            <person name="Sanchez-Garcia M."/>
            <person name="Morin E."/>
            <person name="Andreopoulos B."/>
            <person name="Barry K.W."/>
            <person name="Bonito G."/>
            <person name="Buee M."/>
            <person name="Carver A."/>
            <person name="Chen C."/>
            <person name="Cichocki N."/>
            <person name="Clum A."/>
            <person name="Culley D."/>
            <person name="Crous P.W."/>
            <person name="Fauchery L."/>
            <person name="Girlanda M."/>
            <person name="Hayes R.D."/>
            <person name="Keri Z."/>
            <person name="LaButti K."/>
            <person name="Lipzen A."/>
            <person name="Lombard V."/>
            <person name="Magnuson J."/>
            <person name="Maillard F."/>
            <person name="Murat C."/>
            <person name="Nolan M."/>
            <person name="Ohm R.A."/>
            <person name="Pangilinan J."/>
            <person name="Pereira M.F."/>
            <person name="Perotto S."/>
            <person name="Peter M."/>
            <person name="Pfister S."/>
            <person name="Riley R."/>
            <person name="Sitrit Y."/>
            <person name="Stielow J.B."/>
            <person name="Szollosi G."/>
            <person name="Zifcakova L."/>
            <person name="Stursova M."/>
            <person name="Spatafora J.W."/>
            <person name="Tedersoo L."/>
            <person name="Vaario L.M."/>
            <person name="Yamada A."/>
            <person name="Yan M."/>
            <person name="Wang P."/>
            <person name="Xu J."/>
            <person name="Bruns T."/>
            <person name="Baldrian P."/>
            <person name="Vilgalys R."/>
            <person name="Dunand C."/>
            <person name="Henrissat B."/>
            <person name="Grigoriev I.V."/>
            <person name="Hibbett D."/>
            <person name="Nagy L.G."/>
            <person name="Martin F.M."/>
        </authorList>
    </citation>
    <scope>NUCLEOTIDE SEQUENCE</scope>
    <source>
        <strain evidence="7">Prilba</strain>
    </source>
</reference>
<comment type="caution">
    <text evidence="7">The sequence shown here is derived from an EMBL/GenBank/DDBJ whole genome shotgun (WGS) entry which is preliminary data.</text>
</comment>
<dbReference type="InterPro" id="IPR036887">
    <property type="entry name" value="HTH_APSES_sf"/>
</dbReference>
<dbReference type="GO" id="GO:0033309">
    <property type="term" value="C:SBF transcription complex"/>
    <property type="evidence" value="ECO:0007669"/>
    <property type="project" value="TreeGrafter"/>
</dbReference>
<dbReference type="AlphaFoldDB" id="A0A9P5K1K5"/>
<dbReference type="SMART" id="SM00248">
    <property type="entry name" value="ANK"/>
    <property type="match status" value="2"/>
</dbReference>
<dbReference type="SUPFAM" id="SSF54616">
    <property type="entry name" value="DNA-binding domain of Mlu1-box binding protein MBP1"/>
    <property type="match status" value="1"/>
</dbReference>
<keyword evidence="2 3" id="KW-0040">ANK repeat</keyword>
<evidence type="ECO:0000313" key="8">
    <source>
        <dbReference type="Proteomes" id="UP000759537"/>
    </source>
</evidence>
<dbReference type="Pfam" id="PF04383">
    <property type="entry name" value="KilA-N"/>
    <property type="match status" value="1"/>
</dbReference>
<dbReference type="InterPro" id="IPR003163">
    <property type="entry name" value="Tscrpt_reg_HTH_APSES-type"/>
</dbReference>
<sequence>MVRGIAVMRRRADSYVNATQILKVAGVDKGRRTKILEKEILPGKHEIVQGGYGKYQGTWIPLERGRDIAFQYGVANLLAPLFDFIPNSGSLGALPTPIQAGATGNYLPSSLPSAPIMPGSALRLLNQGRAQGLFTPSTSQHQGLVYPPPPGVVYPGSPAPVVSGVSPTPPPMQPLKRTRSEMEAGSTGIPDTIHSLMAAQADLARPSSAAAAPQSNADDNPSPLKRARTEPLLAGEAHLISGHTHSQPPISHQHPSYPGSFGETATFQPINGAVHSDDGLTIAVNGAYANGTTDAEEPKTRFASRPDIPRNMDPTLPLKDHRRAAIITAVLQRDDPNAVLELIRDIPPENGAPGLYVDCVLDELGHTALHISASLGRLKVVEALIANGADVHRGNYNGETPLIRACLLSNNFDQQLFGELVSLLHPSIRTLDTARKSVLHHVVALAGVRNRAIIASYYLDQIFLWIAQHQDGDFRPVVDLQDEHGDTALNIAARVGNRGLVRSFLDVGANRILPNKLGLRPGDFGVENEELGGGPRVEDLIASLRSGPLAPVQKSQDVIAAIDMTAMIQSLSADFAAEIKTKQDNLDVTQAHLRAATRELSEQRKQIQVWQAHCSELDQVTQRIRNVEHALVDEEKFDWTGRTELDGRDALERAGPAFRRRGQNSTMAGLGGLVDVSFNFDAEPTLPAGDSMASLIRLRRMKTWHVRMEALVRQRLESLRGASAEREFQCKKIVALCTGVPIDKVEKMLDDLVVAVESETQVVDIGRVSGFMQKVRDGVI</sequence>
<dbReference type="Gene3D" id="1.25.40.20">
    <property type="entry name" value="Ankyrin repeat-containing domain"/>
    <property type="match status" value="1"/>
</dbReference>
<dbReference type="PANTHER" id="PTHR43828">
    <property type="entry name" value="ASPARAGINASE"/>
    <property type="match status" value="1"/>
</dbReference>
<accession>A0A9P5K1K5</accession>
<feature type="region of interest" description="Disordered" evidence="5">
    <location>
        <begin position="202"/>
        <end position="226"/>
    </location>
</feature>
<reference evidence="7" key="1">
    <citation type="submission" date="2019-10" db="EMBL/GenBank/DDBJ databases">
        <authorList>
            <consortium name="DOE Joint Genome Institute"/>
            <person name="Kuo A."/>
            <person name="Miyauchi S."/>
            <person name="Kiss E."/>
            <person name="Drula E."/>
            <person name="Kohler A."/>
            <person name="Sanchez-Garcia M."/>
            <person name="Andreopoulos B."/>
            <person name="Barry K.W."/>
            <person name="Bonito G."/>
            <person name="Buee M."/>
            <person name="Carver A."/>
            <person name="Chen C."/>
            <person name="Cichocki N."/>
            <person name="Clum A."/>
            <person name="Culley D."/>
            <person name="Crous P.W."/>
            <person name="Fauchery L."/>
            <person name="Girlanda M."/>
            <person name="Hayes R."/>
            <person name="Keri Z."/>
            <person name="LaButti K."/>
            <person name="Lipzen A."/>
            <person name="Lombard V."/>
            <person name="Magnuson J."/>
            <person name="Maillard F."/>
            <person name="Morin E."/>
            <person name="Murat C."/>
            <person name="Nolan M."/>
            <person name="Ohm R."/>
            <person name="Pangilinan J."/>
            <person name="Pereira M."/>
            <person name="Perotto S."/>
            <person name="Peter M."/>
            <person name="Riley R."/>
            <person name="Sitrit Y."/>
            <person name="Stielow B."/>
            <person name="Szollosi G."/>
            <person name="Zifcakova L."/>
            <person name="Stursova M."/>
            <person name="Spatafora J.W."/>
            <person name="Tedersoo L."/>
            <person name="Vaario L.-M."/>
            <person name="Yamada A."/>
            <person name="Yan M."/>
            <person name="Wang P."/>
            <person name="Xu J."/>
            <person name="Bruns T."/>
            <person name="Baldrian P."/>
            <person name="Vilgalys R."/>
            <person name="Henrissat B."/>
            <person name="Grigoriev I.V."/>
            <person name="Hibbett D."/>
            <person name="Nagy L.G."/>
            <person name="Martin F.M."/>
        </authorList>
    </citation>
    <scope>NUCLEOTIDE SEQUENCE</scope>
    <source>
        <strain evidence="7">Prilba</strain>
    </source>
</reference>
<name>A0A9P5K1K5_9AGAM</name>
<dbReference type="SMART" id="SM01252">
    <property type="entry name" value="KilA-N"/>
    <property type="match status" value="1"/>
</dbReference>
<dbReference type="InterPro" id="IPR018004">
    <property type="entry name" value="KilA/APSES_HTH"/>
</dbReference>
<evidence type="ECO:0000313" key="7">
    <source>
        <dbReference type="EMBL" id="KAF8475190.1"/>
    </source>
</evidence>
<gene>
    <name evidence="7" type="ORF">DFH94DRAFT_683898</name>
</gene>
<dbReference type="PROSITE" id="PS50088">
    <property type="entry name" value="ANK_REPEAT"/>
    <property type="match status" value="2"/>
</dbReference>
<evidence type="ECO:0000256" key="4">
    <source>
        <dbReference type="SAM" id="Coils"/>
    </source>
</evidence>
<keyword evidence="4" id="KW-0175">Coiled coil</keyword>
<organism evidence="7 8">
    <name type="scientific">Russula ochroleuca</name>
    <dbReference type="NCBI Taxonomy" id="152965"/>
    <lineage>
        <taxon>Eukaryota</taxon>
        <taxon>Fungi</taxon>
        <taxon>Dikarya</taxon>
        <taxon>Basidiomycota</taxon>
        <taxon>Agaricomycotina</taxon>
        <taxon>Agaricomycetes</taxon>
        <taxon>Russulales</taxon>
        <taxon>Russulaceae</taxon>
        <taxon>Russula</taxon>
    </lineage>
</organism>
<dbReference type="EMBL" id="WHVB01000016">
    <property type="protein sequence ID" value="KAF8475190.1"/>
    <property type="molecule type" value="Genomic_DNA"/>
</dbReference>
<dbReference type="SUPFAM" id="SSF48403">
    <property type="entry name" value="Ankyrin repeat"/>
    <property type="match status" value="1"/>
</dbReference>
<evidence type="ECO:0000259" key="6">
    <source>
        <dbReference type="PROSITE" id="PS51299"/>
    </source>
</evidence>
<dbReference type="PROSITE" id="PS50297">
    <property type="entry name" value="ANK_REP_REGION"/>
    <property type="match status" value="2"/>
</dbReference>
<dbReference type="PROSITE" id="PS51299">
    <property type="entry name" value="HTH_APSES"/>
    <property type="match status" value="1"/>
</dbReference>
<dbReference type="Pfam" id="PF12796">
    <property type="entry name" value="Ank_2"/>
    <property type="match status" value="1"/>
</dbReference>
<feature type="domain" description="HTH APSES-type" evidence="6">
    <location>
        <begin position="1"/>
        <end position="95"/>
    </location>
</feature>
<feature type="repeat" description="ANK" evidence="3">
    <location>
        <begin position="484"/>
        <end position="516"/>
    </location>
</feature>
<dbReference type="OrthoDB" id="6718656at2759"/>
<evidence type="ECO:0000256" key="5">
    <source>
        <dbReference type="SAM" id="MobiDB-lite"/>
    </source>
</evidence>
<dbReference type="InterPro" id="IPR051642">
    <property type="entry name" value="SWI6-like"/>
</dbReference>
<feature type="coiled-coil region" evidence="4">
    <location>
        <begin position="586"/>
        <end position="613"/>
    </location>
</feature>
<dbReference type="PANTHER" id="PTHR43828:SF3">
    <property type="entry name" value="CHROMO DOMAIN-CONTAINING PROTEIN"/>
    <property type="match status" value="1"/>
</dbReference>
<keyword evidence="8" id="KW-1185">Reference proteome</keyword>
<feature type="region of interest" description="Disordered" evidence="5">
    <location>
        <begin position="163"/>
        <end position="189"/>
    </location>
</feature>
<evidence type="ECO:0000256" key="2">
    <source>
        <dbReference type="ARBA" id="ARBA00023043"/>
    </source>
</evidence>
<proteinExistence type="predicted"/>
<dbReference type="GO" id="GO:0003677">
    <property type="term" value="F:DNA binding"/>
    <property type="evidence" value="ECO:0007669"/>
    <property type="project" value="InterPro"/>
</dbReference>
<protein>
    <recommendedName>
        <fullName evidence="6">HTH APSES-type domain-containing protein</fullName>
    </recommendedName>
</protein>
<feature type="repeat" description="ANK" evidence="3">
    <location>
        <begin position="364"/>
        <end position="396"/>
    </location>
</feature>
<dbReference type="GO" id="GO:0030907">
    <property type="term" value="C:MBF transcription complex"/>
    <property type="evidence" value="ECO:0007669"/>
    <property type="project" value="TreeGrafter"/>
</dbReference>
<dbReference type="InterPro" id="IPR002110">
    <property type="entry name" value="Ankyrin_rpt"/>
</dbReference>
<evidence type="ECO:0000256" key="1">
    <source>
        <dbReference type="ARBA" id="ARBA00022737"/>
    </source>
</evidence>
<evidence type="ECO:0000256" key="3">
    <source>
        <dbReference type="PROSITE-ProRule" id="PRU00023"/>
    </source>
</evidence>
<dbReference type="Proteomes" id="UP000759537">
    <property type="component" value="Unassembled WGS sequence"/>
</dbReference>
<keyword evidence="1" id="KW-0677">Repeat</keyword>
<feature type="compositionally biased region" description="Low complexity" evidence="5">
    <location>
        <begin position="202"/>
        <end position="221"/>
    </location>
</feature>
<dbReference type="GO" id="GO:0001228">
    <property type="term" value="F:DNA-binding transcription activator activity, RNA polymerase II-specific"/>
    <property type="evidence" value="ECO:0007669"/>
    <property type="project" value="UniProtKB-ARBA"/>
</dbReference>